<evidence type="ECO:0000313" key="1">
    <source>
        <dbReference type="EMBL" id="KAJ7357071.1"/>
    </source>
</evidence>
<keyword evidence="2" id="KW-1185">Reference proteome</keyword>
<gene>
    <name evidence="1" type="ORF">DFH08DRAFT_850932</name>
</gene>
<name>A0AAD7AFJ6_9AGAR</name>
<proteinExistence type="predicted"/>
<organism evidence="1 2">
    <name type="scientific">Mycena albidolilacea</name>
    <dbReference type="NCBI Taxonomy" id="1033008"/>
    <lineage>
        <taxon>Eukaryota</taxon>
        <taxon>Fungi</taxon>
        <taxon>Dikarya</taxon>
        <taxon>Basidiomycota</taxon>
        <taxon>Agaricomycotina</taxon>
        <taxon>Agaricomycetes</taxon>
        <taxon>Agaricomycetidae</taxon>
        <taxon>Agaricales</taxon>
        <taxon>Marasmiineae</taxon>
        <taxon>Mycenaceae</taxon>
        <taxon>Mycena</taxon>
    </lineage>
</organism>
<dbReference type="AlphaFoldDB" id="A0AAD7AFJ6"/>
<accession>A0AAD7AFJ6</accession>
<reference evidence="1" key="1">
    <citation type="submission" date="2023-03" db="EMBL/GenBank/DDBJ databases">
        <title>Massive genome expansion in bonnet fungi (Mycena s.s.) driven by repeated elements and novel gene families across ecological guilds.</title>
        <authorList>
            <consortium name="Lawrence Berkeley National Laboratory"/>
            <person name="Harder C.B."/>
            <person name="Miyauchi S."/>
            <person name="Viragh M."/>
            <person name="Kuo A."/>
            <person name="Thoen E."/>
            <person name="Andreopoulos B."/>
            <person name="Lu D."/>
            <person name="Skrede I."/>
            <person name="Drula E."/>
            <person name="Henrissat B."/>
            <person name="Morin E."/>
            <person name="Kohler A."/>
            <person name="Barry K."/>
            <person name="LaButti K."/>
            <person name="Morin E."/>
            <person name="Salamov A."/>
            <person name="Lipzen A."/>
            <person name="Mereny Z."/>
            <person name="Hegedus B."/>
            <person name="Baldrian P."/>
            <person name="Stursova M."/>
            <person name="Weitz H."/>
            <person name="Taylor A."/>
            <person name="Grigoriev I.V."/>
            <person name="Nagy L.G."/>
            <person name="Martin F."/>
            <person name="Kauserud H."/>
        </authorList>
    </citation>
    <scope>NUCLEOTIDE SEQUENCE</scope>
    <source>
        <strain evidence="1">CBHHK002</strain>
    </source>
</reference>
<sequence>MPIMHPPYYVLASASAALVHPTIQYHYKDDPPLDLLPQPGEQVLVLDYDPETSAPPTIQSISPSISVTGLRVEEAPGAAAAAVDEGVARNDRMFIIETTTAQDRPMDSSMTERKPPQTVLAQFKQRNALLRRSLDYPISPSQA</sequence>
<protein>
    <submittedName>
        <fullName evidence="1">Uncharacterized protein</fullName>
    </submittedName>
</protein>
<dbReference type="EMBL" id="JARIHO010000008">
    <property type="protein sequence ID" value="KAJ7357071.1"/>
    <property type="molecule type" value="Genomic_DNA"/>
</dbReference>
<evidence type="ECO:0000313" key="2">
    <source>
        <dbReference type="Proteomes" id="UP001218218"/>
    </source>
</evidence>
<comment type="caution">
    <text evidence="1">The sequence shown here is derived from an EMBL/GenBank/DDBJ whole genome shotgun (WGS) entry which is preliminary data.</text>
</comment>
<dbReference type="Proteomes" id="UP001218218">
    <property type="component" value="Unassembled WGS sequence"/>
</dbReference>